<dbReference type="Proteomes" id="UP000004846">
    <property type="component" value="Unassembled WGS sequence"/>
</dbReference>
<dbReference type="InterPro" id="IPR011249">
    <property type="entry name" value="Metalloenz_LuxS/M16"/>
</dbReference>
<sequence>MSVQLVKGVNLHVIPTEKYKTVRLLVRFNTRLNHETITKRTLLSSLMETNSLNYPNQVKLSERLAELYGASFGIGVSKKGNQHWFNISMNIVNDHYLQDSQVLAEAVDFLREIIFAPNIQAGQFEAETFQREKENLKAYLESIVEDKQTYASLALQSVYFNQSEDQKIPSFGTVAALAEETAASLAAYYQKMLAEDQVDIFVLGDVNEAELVPLFKQLPFTPREEGKAAIFYNQPIRNVIEERTEREVLAQSKLNLAYNTDIYYGDSYYFALQVFNGIFGGFPHSKLFMNVREKEHLAYYASSSIDTFRGFMTVQTGIDGKNRNQVLRLISTELENIRLGKISELEIEQTKAMLKNQYILALDNAGAWLEKEYLNELMPQTMLTAEEWIARINAVTIPEIQEVAKRLELQAIFFLEGETEND</sequence>
<dbReference type="GO" id="GO:0016787">
    <property type="term" value="F:hydrolase activity"/>
    <property type="evidence" value="ECO:0007669"/>
    <property type="project" value="UniProtKB-KW"/>
</dbReference>
<comment type="caution">
    <text evidence="2">The sequence shown here is derived from an EMBL/GenBank/DDBJ whole genome shotgun (WGS) entry which is preliminary data.</text>
</comment>
<dbReference type="PANTHER" id="PTHR11851:SF186">
    <property type="entry name" value="INACTIVE METALLOPROTEASE YMFF-RELATED"/>
    <property type="match status" value="1"/>
</dbReference>
<evidence type="ECO:0000313" key="2">
    <source>
        <dbReference type="EMBL" id="EFM81744.1"/>
    </source>
</evidence>
<dbReference type="HOGENOM" id="CLU_052943_0_0_9"/>
<keyword evidence="2" id="KW-0378">Hydrolase</keyword>
<proteinExistence type="predicted"/>
<dbReference type="Pfam" id="PF05193">
    <property type="entry name" value="Peptidase_M16_C"/>
    <property type="match status" value="1"/>
</dbReference>
<dbReference type="EC" id="3.4.24.-" evidence="2"/>
<dbReference type="EMBL" id="AEBR01000095">
    <property type="protein sequence ID" value="EFM81744.1"/>
    <property type="molecule type" value="Genomic_DNA"/>
</dbReference>
<evidence type="ECO:0000313" key="3">
    <source>
        <dbReference type="Proteomes" id="UP000004846"/>
    </source>
</evidence>
<gene>
    <name evidence="2" type="ORF">HMPREF9498_02629</name>
</gene>
<dbReference type="Gene3D" id="3.30.830.10">
    <property type="entry name" value="Metalloenzyme, LuxS/M16 peptidase-like"/>
    <property type="match status" value="2"/>
</dbReference>
<dbReference type="SUPFAM" id="SSF63411">
    <property type="entry name" value="LuxS/MPP-like metallohydrolase"/>
    <property type="match status" value="2"/>
</dbReference>
<protein>
    <submittedName>
        <fullName evidence="2">Peptidase M16 inactive domain protein</fullName>
        <ecNumber evidence="2">3.4.24.-</ecNumber>
    </submittedName>
</protein>
<evidence type="ECO:0000259" key="1">
    <source>
        <dbReference type="Pfam" id="PF05193"/>
    </source>
</evidence>
<feature type="domain" description="Peptidase M16 C-terminal" evidence="1">
    <location>
        <begin position="181"/>
        <end position="354"/>
    </location>
</feature>
<dbReference type="GO" id="GO:0046872">
    <property type="term" value="F:metal ion binding"/>
    <property type="evidence" value="ECO:0007669"/>
    <property type="project" value="InterPro"/>
</dbReference>
<name>A0A125W379_ENTFL</name>
<accession>A0A125W379</accession>
<dbReference type="RefSeq" id="WP_002365387.1">
    <property type="nucleotide sequence ID" value="NZ_GL454482.1"/>
</dbReference>
<dbReference type="AlphaFoldDB" id="A0A125W379"/>
<reference evidence="3" key="1">
    <citation type="submission" date="2010-07" db="EMBL/GenBank/DDBJ databases">
        <authorList>
            <person name="Weinstock G."/>
            <person name="Sodergren E."/>
            <person name="Clifton S."/>
            <person name="Fulton L."/>
            <person name="Fulton B."/>
            <person name="Courtney L."/>
            <person name="Fronick C."/>
            <person name="Harrison M."/>
            <person name="Strong C."/>
            <person name="Farmer C."/>
            <person name="Delahaunty K."/>
            <person name="Markovic C."/>
            <person name="Hall O."/>
            <person name="Minx P."/>
            <person name="Tomlinson C."/>
            <person name="Mitreva M."/>
            <person name="Hou S."/>
            <person name="Chen J."/>
            <person name="Wollam A."/>
            <person name="Pepin K.H."/>
            <person name="Johnson M."/>
            <person name="Bhonagiri V."/>
            <person name="Zhang X."/>
            <person name="Suruliraj S."/>
            <person name="Warren W."/>
            <person name="Chinwalla A."/>
            <person name="Mardis E.R."/>
            <person name="Wilson R.K."/>
        </authorList>
    </citation>
    <scope>NUCLEOTIDE SEQUENCE [LARGE SCALE GENOMIC DNA]</scope>
    <source>
        <strain evidence="3">TX4248</strain>
    </source>
</reference>
<organism evidence="2 3">
    <name type="scientific">Enterococcus faecalis TX4248</name>
    <dbReference type="NCBI Taxonomy" id="749495"/>
    <lineage>
        <taxon>Bacteria</taxon>
        <taxon>Bacillati</taxon>
        <taxon>Bacillota</taxon>
        <taxon>Bacilli</taxon>
        <taxon>Lactobacillales</taxon>
        <taxon>Enterococcaceae</taxon>
        <taxon>Enterococcus</taxon>
    </lineage>
</organism>
<dbReference type="InterPro" id="IPR007863">
    <property type="entry name" value="Peptidase_M16_C"/>
</dbReference>
<dbReference type="PANTHER" id="PTHR11851">
    <property type="entry name" value="METALLOPROTEASE"/>
    <property type="match status" value="1"/>
</dbReference>
<dbReference type="InterPro" id="IPR050361">
    <property type="entry name" value="MPP/UQCRC_Complex"/>
</dbReference>
<dbReference type="NCBIfam" id="NF047422">
    <property type="entry name" value="YfmF_fam"/>
    <property type="match status" value="1"/>
</dbReference>